<comment type="pathway">
    <text evidence="2 13">Amino-acid biosynthesis; L-methionine biosynthesis via de novo pathway; L-homoserine from L-aspartate: step 3/3.</text>
</comment>
<dbReference type="Proteomes" id="UP000501253">
    <property type="component" value="Chromosome"/>
</dbReference>
<dbReference type="FunFam" id="3.30.70.260:FF:000030">
    <property type="entry name" value="Homoserine dehydrogenase"/>
    <property type="match status" value="1"/>
</dbReference>
<dbReference type="InterPro" id="IPR002912">
    <property type="entry name" value="ACT_dom"/>
</dbReference>
<comment type="pathway">
    <text evidence="1 13">Amino-acid biosynthesis; L-threonine biosynthesis; L-threonine from L-aspartate: step 3/5.</text>
</comment>
<dbReference type="InterPro" id="IPR045865">
    <property type="entry name" value="ACT-like_dom_sf"/>
</dbReference>
<dbReference type="Pfam" id="PF01842">
    <property type="entry name" value="ACT"/>
    <property type="match status" value="1"/>
</dbReference>
<dbReference type="InterPro" id="IPR019811">
    <property type="entry name" value="HDH_CS"/>
</dbReference>
<dbReference type="GO" id="GO:0009086">
    <property type="term" value="P:methionine biosynthetic process"/>
    <property type="evidence" value="ECO:0007669"/>
    <property type="project" value="UniProtKB-KW"/>
</dbReference>
<evidence type="ECO:0000256" key="6">
    <source>
        <dbReference type="ARBA" id="ARBA00022605"/>
    </source>
</evidence>
<feature type="active site" description="Proton donor" evidence="11">
    <location>
        <position position="205"/>
    </location>
</feature>
<dbReference type="InterPro" id="IPR036291">
    <property type="entry name" value="NAD(P)-bd_dom_sf"/>
</dbReference>
<evidence type="ECO:0000313" key="17">
    <source>
        <dbReference type="Proteomes" id="UP000501253"/>
    </source>
</evidence>
<dbReference type="PIRSF" id="PIRSF000098">
    <property type="entry name" value="Homoser_dehydrog"/>
    <property type="match status" value="1"/>
</dbReference>
<name>A0A6H1WRK5_9BACT</name>
<evidence type="ECO:0000259" key="15">
    <source>
        <dbReference type="PROSITE" id="PS51671"/>
    </source>
</evidence>
<evidence type="ECO:0000256" key="3">
    <source>
        <dbReference type="ARBA" id="ARBA00006753"/>
    </source>
</evidence>
<dbReference type="PROSITE" id="PS51671">
    <property type="entry name" value="ACT"/>
    <property type="match status" value="1"/>
</dbReference>
<dbReference type="SUPFAM" id="SSF55347">
    <property type="entry name" value="Glyceraldehyde-3-phosphate dehydrogenase-like, C-terminal domain"/>
    <property type="match status" value="1"/>
</dbReference>
<dbReference type="EMBL" id="CP042909">
    <property type="protein sequence ID" value="QJA05789.1"/>
    <property type="molecule type" value="Genomic_DNA"/>
</dbReference>
<keyword evidence="9 13" id="KW-0560">Oxidoreductase</keyword>
<evidence type="ECO:0000256" key="10">
    <source>
        <dbReference type="ARBA" id="ARBA00023167"/>
    </source>
</evidence>
<dbReference type="GO" id="GO:0009088">
    <property type="term" value="P:threonine biosynthetic process"/>
    <property type="evidence" value="ECO:0007669"/>
    <property type="project" value="UniProtKB-UniPathway"/>
</dbReference>
<dbReference type="EC" id="1.1.1.3" evidence="4 13"/>
<keyword evidence="10 13" id="KW-0486">Methionine biosynthesis</keyword>
<feature type="binding site" evidence="12">
    <location>
        <position position="105"/>
    </location>
    <ligand>
        <name>NADPH</name>
        <dbReference type="ChEBI" id="CHEBI:57783"/>
    </ligand>
</feature>
<evidence type="ECO:0000256" key="4">
    <source>
        <dbReference type="ARBA" id="ARBA00013213"/>
    </source>
</evidence>
<dbReference type="RefSeq" id="WP_168719149.1">
    <property type="nucleotide sequence ID" value="NZ_CP042909.1"/>
</dbReference>
<accession>A0A6H1WRK5</accession>
<reference evidence="16 17" key="1">
    <citation type="submission" date="2019-08" db="EMBL/GenBank/DDBJ databases">
        <title>Complete genome sequence of Thermosulfurimonas marina SU872T, an anaerobic thermophilic chemolithoautotrophic bacterium isolated from a shallow marine hydrothermal vent.</title>
        <authorList>
            <person name="Allioux M."/>
            <person name="Jebbar M."/>
            <person name="Slobodkina G."/>
            <person name="Slobodkin A."/>
            <person name="Moalic Y."/>
            <person name="Frolova A."/>
            <person name="Shao Z."/>
            <person name="Alain K."/>
        </authorList>
    </citation>
    <scope>NUCLEOTIDE SEQUENCE [LARGE SCALE GENOMIC DNA]</scope>
    <source>
        <strain evidence="16 17">SU872</strain>
    </source>
</reference>
<gene>
    <name evidence="16" type="ORF">FVE67_02785</name>
</gene>
<evidence type="ECO:0000256" key="9">
    <source>
        <dbReference type="ARBA" id="ARBA00023002"/>
    </source>
</evidence>
<dbReference type="Gene3D" id="3.30.70.260">
    <property type="match status" value="1"/>
</dbReference>
<dbReference type="UniPathway" id="UPA00051">
    <property type="reaction ID" value="UER00465"/>
</dbReference>
<dbReference type="KEGG" id="tmai:FVE67_02785"/>
<dbReference type="Gene3D" id="3.30.360.10">
    <property type="entry name" value="Dihydrodipicolinate Reductase, domain 2"/>
    <property type="match status" value="1"/>
</dbReference>
<dbReference type="Pfam" id="PF03447">
    <property type="entry name" value="NAD_binding_3"/>
    <property type="match status" value="1"/>
</dbReference>
<evidence type="ECO:0000256" key="2">
    <source>
        <dbReference type="ARBA" id="ARBA00005062"/>
    </source>
</evidence>
<dbReference type="Pfam" id="PF00742">
    <property type="entry name" value="Homoserine_dh"/>
    <property type="match status" value="1"/>
</dbReference>
<dbReference type="GO" id="GO:0004412">
    <property type="term" value="F:homoserine dehydrogenase activity"/>
    <property type="evidence" value="ECO:0007669"/>
    <property type="project" value="UniProtKB-EC"/>
</dbReference>
<dbReference type="PROSITE" id="PS01042">
    <property type="entry name" value="HOMOSER_DHGENASE"/>
    <property type="match status" value="1"/>
</dbReference>
<evidence type="ECO:0000256" key="11">
    <source>
        <dbReference type="PIRSR" id="PIRSR000098-1"/>
    </source>
</evidence>
<keyword evidence="8 12" id="KW-0521">NADP</keyword>
<evidence type="ECO:0000256" key="8">
    <source>
        <dbReference type="ARBA" id="ARBA00022857"/>
    </source>
</evidence>
<evidence type="ECO:0000313" key="16">
    <source>
        <dbReference type="EMBL" id="QJA05789.1"/>
    </source>
</evidence>
<feature type="binding site" evidence="12">
    <location>
        <position position="190"/>
    </location>
    <ligand>
        <name>L-homoserine</name>
        <dbReference type="ChEBI" id="CHEBI:57476"/>
    </ligand>
</feature>
<proteinExistence type="inferred from homology"/>
<evidence type="ECO:0000256" key="5">
    <source>
        <dbReference type="ARBA" id="ARBA00013376"/>
    </source>
</evidence>
<keyword evidence="17" id="KW-1185">Reference proteome</keyword>
<feature type="domain" description="ACT" evidence="15">
    <location>
        <begin position="350"/>
        <end position="425"/>
    </location>
</feature>
<evidence type="ECO:0000256" key="13">
    <source>
        <dbReference type="RuleBase" id="RU000579"/>
    </source>
</evidence>
<protein>
    <recommendedName>
        <fullName evidence="5 13">Homoserine dehydrogenase</fullName>
        <ecNumber evidence="4 13">1.1.1.3</ecNumber>
    </recommendedName>
</protein>
<dbReference type="InterPro" id="IPR001342">
    <property type="entry name" value="HDH_cat"/>
</dbReference>
<dbReference type="Gene3D" id="3.40.50.720">
    <property type="entry name" value="NAD(P)-binding Rossmann-like Domain"/>
    <property type="match status" value="1"/>
</dbReference>
<dbReference type="NCBIfam" id="NF004976">
    <property type="entry name" value="PRK06349.1"/>
    <property type="match status" value="1"/>
</dbReference>
<keyword evidence="6 13" id="KW-0028">Amino-acid biosynthesis</keyword>
<dbReference type="PANTHER" id="PTHR43331">
    <property type="entry name" value="HOMOSERINE DEHYDROGENASE"/>
    <property type="match status" value="1"/>
</dbReference>
<dbReference type="InterPro" id="IPR016204">
    <property type="entry name" value="HDH"/>
</dbReference>
<feature type="binding site" evidence="12">
    <location>
        <begin position="9"/>
        <end position="16"/>
    </location>
    <ligand>
        <name>NADP(+)</name>
        <dbReference type="ChEBI" id="CHEBI:58349"/>
    </ligand>
</feature>
<dbReference type="SUPFAM" id="SSF55021">
    <property type="entry name" value="ACT-like"/>
    <property type="match status" value="1"/>
</dbReference>
<dbReference type="SUPFAM" id="SSF51735">
    <property type="entry name" value="NAD(P)-binding Rossmann-fold domains"/>
    <property type="match status" value="1"/>
</dbReference>
<evidence type="ECO:0000256" key="7">
    <source>
        <dbReference type="ARBA" id="ARBA00022697"/>
    </source>
</evidence>
<dbReference type="AlphaFoldDB" id="A0A6H1WRK5"/>
<dbReference type="InterPro" id="IPR005106">
    <property type="entry name" value="Asp/hSer_DH_NAD-bd"/>
</dbReference>
<dbReference type="FunFam" id="3.30.360.10:FF:000005">
    <property type="entry name" value="Homoserine dehydrogenase"/>
    <property type="match status" value="1"/>
</dbReference>
<keyword evidence="7 13" id="KW-0791">Threonine biosynthesis</keyword>
<dbReference type="UniPathway" id="UPA00050">
    <property type="reaction ID" value="UER00063"/>
</dbReference>
<evidence type="ECO:0000256" key="1">
    <source>
        <dbReference type="ARBA" id="ARBA00005056"/>
    </source>
</evidence>
<evidence type="ECO:0000256" key="12">
    <source>
        <dbReference type="PIRSR" id="PIRSR000098-2"/>
    </source>
</evidence>
<comment type="catalytic activity">
    <reaction evidence="13">
        <text>L-homoserine + NADP(+) = L-aspartate 4-semialdehyde + NADPH + H(+)</text>
        <dbReference type="Rhea" id="RHEA:15761"/>
        <dbReference type="ChEBI" id="CHEBI:15378"/>
        <dbReference type="ChEBI" id="CHEBI:57476"/>
        <dbReference type="ChEBI" id="CHEBI:57783"/>
        <dbReference type="ChEBI" id="CHEBI:58349"/>
        <dbReference type="ChEBI" id="CHEBI:537519"/>
        <dbReference type="EC" id="1.1.1.3"/>
    </reaction>
</comment>
<dbReference type="CDD" id="cd04881">
    <property type="entry name" value="ACT_HSDH-Hom"/>
    <property type="match status" value="1"/>
</dbReference>
<dbReference type="PANTHER" id="PTHR43331:SF1">
    <property type="entry name" value="HOMOSERINE DEHYDROGENASE"/>
    <property type="match status" value="1"/>
</dbReference>
<comment type="similarity">
    <text evidence="3 14">Belongs to the homoserine dehydrogenase family.</text>
</comment>
<evidence type="ECO:0000256" key="14">
    <source>
        <dbReference type="RuleBase" id="RU004171"/>
    </source>
</evidence>
<sequence length="429" mass="46259">MQEIGIGLLGLGTVGSGLVRLLEKNGEFLARKTGIRLRLRRILVRDPEKPRGVSVSRKLLTTDFEEILSDPGIQIVCELMGGLEPARTYILRALKAGKYVVTANKAVLSTYGPEVFAAAEARGVGLFFEAAVGGGVPIVKALRESLSANRIRRLTAIVNGTCNYILTRMTEEGLPFSEALREAQARGFAEADPQLDVSGADSAHKLAILATLAYGGFLPAEKVYTEGIETLEPLDIQFARELGLVPKLLAIGREEDGRVEVRVHPTLVPETHVLASVREAYNGFLLEGDFVGSVLLYGLGAGGEPTASAVAADLLDAARFLQAGARPGPILFRDRPLEIKPLAEVESRYYFRFSAVDRPGVLSKISGILGAYEISIASVIQKGREEGGPVPIVMLTHEAREASVRQALSEIDRLEVVTAPTRVLRILED</sequence>
<dbReference type="GO" id="GO:0050661">
    <property type="term" value="F:NADP binding"/>
    <property type="evidence" value="ECO:0007669"/>
    <property type="project" value="InterPro"/>
</dbReference>
<organism evidence="16 17">
    <name type="scientific">Thermosulfurimonas marina</name>
    <dbReference type="NCBI Taxonomy" id="2047767"/>
    <lineage>
        <taxon>Bacteria</taxon>
        <taxon>Pseudomonadati</taxon>
        <taxon>Thermodesulfobacteriota</taxon>
        <taxon>Thermodesulfobacteria</taxon>
        <taxon>Thermodesulfobacteriales</taxon>
        <taxon>Thermodesulfobacteriaceae</taxon>
        <taxon>Thermosulfurimonas</taxon>
    </lineage>
</organism>